<name>A0A803PJ65_CANSA</name>
<proteinExistence type="predicted"/>
<dbReference type="Proteomes" id="UP000596661">
    <property type="component" value="Chromosome 4"/>
</dbReference>
<dbReference type="AlphaFoldDB" id="A0A803PJ65"/>
<protein>
    <submittedName>
        <fullName evidence="1">Uncharacterized protein</fullName>
    </submittedName>
</protein>
<evidence type="ECO:0000313" key="2">
    <source>
        <dbReference type="Proteomes" id="UP000596661"/>
    </source>
</evidence>
<organism evidence="1 2">
    <name type="scientific">Cannabis sativa</name>
    <name type="common">Hemp</name>
    <name type="synonym">Marijuana</name>
    <dbReference type="NCBI Taxonomy" id="3483"/>
    <lineage>
        <taxon>Eukaryota</taxon>
        <taxon>Viridiplantae</taxon>
        <taxon>Streptophyta</taxon>
        <taxon>Embryophyta</taxon>
        <taxon>Tracheophyta</taxon>
        <taxon>Spermatophyta</taxon>
        <taxon>Magnoliopsida</taxon>
        <taxon>eudicotyledons</taxon>
        <taxon>Gunneridae</taxon>
        <taxon>Pentapetalae</taxon>
        <taxon>rosids</taxon>
        <taxon>fabids</taxon>
        <taxon>Rosales</taxon>
        <taxon>Cannabaceae</taxon>
        <taxon>Cannabis</taxon>
    </lineage>
</organism>
<accession>A0A803PJ65</accession>
<dbReference type="EnsemblPlants" id="evm.model.04.904">
    <property type="protein sequence ID" value="cds.evm.model.04.904"/>
    <property type="gene ID" value="evm.TU.04.904"/>
</dbReference>
<dbReference type="CDD" id="cd09272">
    <property type="entry name" value="RNase_HI_RT_Ty1"/>
    <property type="match status" value="1"/>
</dbReference>
<reference evidence="1" key="1">
    <citation type="submission" date="2018-11" db="EMBL/GenBank/DDBJ databases">
        <authorList>
            <person name="Grassa J C."/>
        </authorList>
    </citation>
    <scope>NUCLEOTIDE SEQUENCE [LARGE SCALE GENOMIC DNA]</scope>
</reference>
<dbReference type="OMA" id="GMANARF"/>
<dbReference type="Gramene" id="evm.model.04.904">
    <property type="protein sequence ID" value="cds.evm.model.04.904"/>
    <property type="gene ID" value="evm.TU.04.904"/>
</dbReference>
<keyword evidence="2" id="KW-1185">Reference proteome</keyword>
<evidence type="ECO:0000313" key="1">
    <source>
        <dbReference type="EnsemblPlants" id="cds.evm.model.04.904"/>
    </source>
</evidence>
<dbReference type="EMBL" id="UZAU01000369">
    <property type="status" value="NOT_ANNOTATED_CDS"/>
    <property type="molecule type" value="Genomic_DNA"/>
</dbReference>
<sequence>MEDAKPLPTPMASGLKLSTHGHEPFDNSQLYRLIVGALQYLLITLPELAFSVNKSKPPIVWCDNLSTLLLAANLFLHAQTKHIELDLYSVREKFLCQQVQVKHVPATDQLVDGLTKPVSSHSFPLFRSKLTIASPFNYEFVGRY</sequence>
<reference evidence="1" key="2">
    <citation type="submission" date="2021-03" db="UniProtKB">
        <authorList>
            <consortium name="EnsemblPlants"/>
        </authorList>
    </citation>
    <scope>IDENTIFICATION</scope>
</reference>